<comment type="catalytic activity">
    <reaction evidence="7">
        <text>DNA(n) + a 2'-deoxyribonucleoside 5'-triphosphate = DNA(n+1) + diphosphate</text>
        <dbReference type="Rhea" id="RHEA:22508"/>
        <dbReference type="Rhea" id="RHEA-COMP:17339"/>
        <dbReference type="Rhea" id="RHEA-COMP:17340"/>
        <dbReference type="ChEBI" id="CHEBI:33019"/>
        <dbReference type="ChEBI" id="CHEBI:61560"/>
        <dbReference type="ChEBI" id="CHEBI:173112"/>
        <dbReference type="EC" id="2.7.7.7"/>
    </reaction>
</comment>
<dbReference type="Pfam" id="PF09115">
    <property type="entry name" value="DNApol3-delta_C"/>
    <property type="match status" value="1"/>
</dbReference>
<evidence type="ECO:0000256" key="7">
    <source>
        <dbReference type="ARBA" id="ARBA00049244"/>
    </source>
</evidence>
<name>A0ABV9Q412_9BACL</name>
<dbReference type="Pfam" id="PF13177">
    <property type="entry name" value="DNA_pol3_delta2"/>
    <property type="match status" value="1"/>
</dbReference>
<keyword evidence="5" id="KW-0235">DNA replication</keyword>
<dbReference type="Gene3D" id="3.40.50.300">
    <property type="entry name" value="P-loop containing nucleotide triphosphate hydrolases"/>
    <property type="match status" value="1"/>
</dbReference>
<evidence type="ECO:0000313" key="10">
    <source>
        <dbReference type="Proteomes" id="UP001596002"/>
    </source>
</evidence>
<dbReference type="PANTHER" id="PTHR11669">
    <property type="entry name" value="REPLICATION FACTOR C / DNA POLYMERASE III GAMMA-TAU SUBUNIT"/>
    <property type="match status" value="1"/>
</dbReference>
<dbReference type="InterPro" id="IPR027417">
    <property type="entry name" value="P-loop_NTPase"/>
</dbReference>
<dbReference type="PANTHER" id="PTHR11669:SF8">
    <property type="entry name" value="DNA POLYMERASE III SUBUNIT DELTA"/>
    <property type="match status" value="1"/>
</dbReference>
<evidence type="ECO:0000256" key="5">
    <source>
        <dbReference type="ARBA" id="ARBA00022705"/>
    </source>
</evidence>
<keyword evidence="10" id="KW-1185">Reference proteome</keyword>
<keyword evidence="3 9" id="KW-0808">Transferase</keyword>
<evidence type="ECO:0000313" key="9">
    <source>
        <dbReference type="EMBL" id="MFC4768518.1"/>
    </source>
</evidence>
<reference evidence="10" key="1">
    <citation type="journal article" date="2019" name="Int. J. Syst. Evol. Microbiol.">
        <title>The Global Catalogue of Microorganisms (GCM) 10K type strain sequencing project: providing services to taxonomists for standard genome sequencing and annotation.</title>
        <authorList>
            <consortium name="The Broad Institute Genomics Platform"/>
            <consortium name="The Broad Institute Genome Sequencing Center for Infectious Disease"/>
            <person name="Wu L."/>
            <person name="Ma J."/>
        </authorList>
    </citation>
    <scope>NUCLEOTIDE SEQUENCE [LARGE SCALE GENOMIC DNA]</scope>
    <source>
        <strain evidence="10">WYCCWR 12678</strain>
    </source>
</reference>
<protein>
    <recommendedName>
        <fullName evidence="2">DNA polymerase III subunit delta'</fullName>
        <ecNumber evidence="1">2.7.7.7</ecNumber>
    </recommendedName>
</protein>
<comment type="caution">
    <text evidence="9">The sequence shown here is derived from an EMBL/GenBank/DDBJ whole genome shotgun (WGS) entry which is preliminary data.</text>
</comment>
<dbReference type="NCBIfam" id="TIGR00678">
    <property type="entry name" value="holB"/>
    <property type="match status" value="1"/>
</dbReference>
<dbReference type="EC" id="2.7.7.7" evidence="1"/>
<keyword evidence="6" id="KW-0239">DNA-directed DNA polymerase</keyword>
<dbReference type="InterPro" id="IPR050238">
    <property type="entry name" value="DNA_Rep/Repair_Clamp_Loader"/>
</dbReference>
<dbReference type="InterPro" id="IPR004622">
    <property type="entry name" value="DNA_pol_HolB"/>
</dbReference>
<organism evidence="9 10">
    <name type="scientific">Effusibacillus consociatus</name>
    <dbReference type="NCBI Taxonomy" id="1117041"/>
    <lineage>
        <taxon>Bacteria</taxon>
        <taxon>Bacillati</taxon>
        <taxon>Bacillota</taxon>
        <taxon>Bacilli</taxon>
        <taxon>Bacillales</taxon>
        <taxon>Alicyclobacillaceae</taxon>
        <taxon>Effusibacillus</taxon>
    </lineage>
</organism>
<evidence type="ECO:0000256" key="3">
    <source>
        <dbReference type="ARBA" id="ARBA00022679"/>
    </source>
</evidence>
<keyword evidence="4 9" id="KW-0548">Nucleotidyltransferase</keyword>
<proteinExistence type="predicted"/>
<dbReference type="EMBL" id="JBHSHC010000106">
    <property type="protein sequence ID" value="MFC4768518.1"/>
    <property type="molecule type" value="Genomic_DNA"/>
</dbReference>
<accession>A0ABV9Q412</accession>
<evidence type="ECO:0000256" key="4">
    <source>
        <dbReference type="ARBA" id="ARBA00022695"/>
    </source>
</evidence>
<evidence type="ECO:0000256" key="2">
    <source>
        <dbReference type="ARBA" id="ARBA00014363"/>
    </source>
</evidence>
<dbReference type="SUPFAM" id="SSF52540">
    <property type="entry name" value="P-loop containing nucleoside triphosphate hydrolases"/>
    <property type="match status" value="1"/>
</dbReference>
<evidence type="ECO:0000256" key="1">
    <source>
        <dbReference type="ARBA" id="ARBA00012417"/>
    </source>
</evidence>
<dbReference type="Proteomes" id="UP001596002">
    <property type="component" value="Unassembled WGS sequence"/>
</dbReference>
<feature type="domain" description="DNA polymerase III delta subunit C-terminal" evidence="8">
    <location>
        <begin position="240"/>
        <end position="324"/>
    </location>
</feature>
<dbReference type="RefSeq" id="WP_380026469.1">
    <property type="nucleotide sequence ID" value="NZ_JBHSHC010000106.1"/>
</dbReference>
<dbReference type="GO" id="GO:0003887">
    <property type="term" value="F:DNA-directed DNA polymerase activity"/>
    <property type="evidence" value="ECO:0007669"/>
    <property type="project" value="UniProtKB-EC"/>
</dbReference>
<gene>
    <name evidence="9" type="primary">holB</name>
    <name evidence="9" type="ORF">ACFO8Q_14325</name>
</gene>
<dbReference type="InterPro" id="IPR015199">
    <property type="entry name" value="DNA_pol_III_delta_C"/>
</dbReference>
<sequence length="326" mass="36469">MRVKWPVAGVPAEMLQNMLATGRLAHSYLFLGPEGSGMKETAVHFAKGILCEQELPERPCGTCINCRRVDSGNHPDLVFLEPDGQTIKIQQIREVQKSFSLKALEASRKVYIVTHAELMTPEAANALLKFLEEPSTPVVAILLANRKSGLMPTVVSRCQIIPFQRISPALIQAALQAEGMPAAKAKLLSYLKESIDSARKFSEYEKFAEIVNLVVQLSEEAASTRGNPLFLIQDKIHKPGWTSEDVESFLDCLAWWYRDLLNAKLDNIDRIVFESQASRIQTQAASYRSEDLVQMVEIVLSTKKRLQSHANQQLALEHMVLQLQGE</sequence>
<evidence type="ECO:0000259" key="8">
    <source>
        <dbReference type="Pfam" id="PF09115"/>
    </source>
</evidence>
<evidence type="ECO:0000256" key="6">
    <source>
        <dbReference type="ARBA" id="ARBA00022932"/>
    </source>
</evidence>